<sequence length="298" mass="34171">MVKITAVVLNWNNFVDTFECVISLKSSVIPLYKIIIVDNNSTDGSFESLSDSFSNDETLILIKNERNVGFAAGVNRGIRMAISLGSDFVFLINNDAVIEPDTILHLLKAFDDTTGISGPRIYYYDNRSKIWQGGGYFSYLKVGLRVPEKNLEVEVFSKNTEVSFLTGCAMLISAKCVNEVGLFNENYFFYYEDVDYCIRTIRKGLKLIYVPQAKVLHKIRDVKRERTSPFVFFHLARSFVIFTHSNFNILYFLYSILLHFLVYTPYRIYQVLSGSKNLQSIKAWFEGTIEGLKFVIKS</sequence>
<evidence type="ECO:0000313" key="7">
    <source>
        <dbReference type="Proteomes" id="UP000320623"/>
    </source>
</evidence>
<feature type="transmembrane region" description="Helical" evidence="4">
    <location>
        <begin position="249"/>
        <end position="269"/>
    </location>
</feature>
<proteinExistence type="inferred from homology"/>
<dbReference type="InterPro" id="IPR001173">
    <property type="entry name" value="Glyco_trans_2-like"/>
</dbReference>
<gene>
    <name evidence="6" type="ORF">JGI1_02314</name>
</gene>
<organism evidence="6 7">
    <name type="scientific">Candidatus Thermokryptus mobilis</name>
    <dbReference type="NCBI Taxonomy" id="1643428"/>
    <lineage>
        <taxon>Bacteria</taxon>
        <taxon>Pseudomonadati</taxon>
        <taxon>Candidatus Kryptoniota</taxon>
        <taxon>Candidatus Thermokryptus</taxon>
    </lineage>
</organism>
<protein>
    <recommendedName>
        <fullName evidence="5">Glycosyltransferase 2-like domain-containing protein</fullName>
    </recommendedName>
</protein>
<accession>A0A0S4NDZ6</accession>
<dbReference type="EMBL" id="FAOO01000034">
    <property type="protein sequence ID" value="CUU09312.1"/>
    <property type="molecule type" value="Genomic_DNA"/>
</dbReference>
<dbReference type="CDD" id="cd04186">
    <property type="entry name" value="GT_2_like_c"/>
    <property type="match status" value="1"/>
</dbReference>
<dbReference type="GO" id="GO:0016757">
    <property type="term" value="F:glycosyltransferase activity"/>
    <property type="evidence" value="ECO:0007669"/>
    <property type="project" value="UniProtKB-KW"/>
</dbReference>
<evidence type="ECO:0000256" key="2">
    <source>
        <dbReference type="ARBA" id="ARBA00022676"/>
    </source>
</evidence>
<comment type="similarity">
    <text evidence="1">Belongs to the glycosyltransferase 2 family.</text>
</comment>
<dbReference type="InterPro" id="IPR029044">
    <property type="entry name" value="Nucleotide-diphossugar_trans"/>
</dbReference>
<dbReference type="Gene3D" id="3.90.550.10">
    <property type="entry name" value="Spore Coat Polysaccharide Biosynthesis Protein SpsA, Chain A"/>
    <property type="match status" value="1"/>
</dbReference>
<keyword evidence="7" id="KW-1185">Reference proteome</keyword>
<dbReference type="PANTHER" id="PTHR43179">
    <property type="entry name" value="RHAMNOSYLTRANSFERASE WBBL"/>
    <property type="match status" value="1"/>
</dbReference>
<dbReference type="Pfam" id="PF00535">
    <property type="entry name" value="Glycos_transf_2"/>
    <property type="match status" value="1"/>
</dbReference>
<keyword evidence="2" id="KW-0328">Glycosyltransferase</keyword>
<dbReference type="Proteomes" id="UP000320623">
    <property type="component" value="Unassembled WGS sequence"/>
</dbReference>
<reference evidence="7" key="1">
    <citation type="submission" date="2015-11" db="EMBL/GenBank/DDBJ databases">
        <authorList>
            <person name="Varghese N."/>
        </authorList>
    </citation>
    <scope>NUCLEOTIDE SEQUENCE [LARGE SCALE GENOMIC DNA]</scope>
</reference>
<evidence type="ECO:0000256" key="1">
    <source>
        <dbReference type="ARBA" id="ARBA00006739"/>
    </source>
</evidence>
<keyword evidence="4" id="KW-0472">Membrane</keyword>
<keyword evidence="4" id="KW-0812">Transmembrane</keyword>
<evidence type="ECO:0000259" key="5">
    <source>
        <dbReference type="Pfam" id="PF00535"/>
    </source>
</evidence>
<evidence type="ECO:0000256" key="3">
    <source>
        <dbReference type="ARBA" id="ARBA00022679"/>
    </source>
</evidence>
<name>A0A0S4NDZ6_9BACT</name>
<evidence type="ECO:0000313" key="6">
    <source>
        <dbReference type="EMBL" id="CUU09312.1"/>
    </source>
</evidence>
<dbReference type="PANTHER" id="PTHR43179:SF12">
    <property type="entry name" value="GALACTOFURANOSYLTRANSFERASE GLFT2"/>
    <property type="match status" value="1"/>
</dbReference>
<evidence type="ECO:0000256" key="4">
    <source>
        <dbReference type="SAM" id="Phobius"/>
    </source>
</evidence>
<dbReference type="RefSeq" id="WP_181180366.1">
    <property type="nucleotide sequence ID" value="NZ_FAOO01000034.1"/>
</dbReference>
<dbReference type="STRING" id="1643428.GCA_001442855_02259"/>
<dbReference type="AlphaFoldDB" id="A0A0S4NDZ6"/>
<keyword evidence="4" id="KW-1133">Transmembrane helix</keyword>
<dbReference type="SUPFAM" id="SSF53448">
    <property type="entry name" value="Nucleotide-diphospho-sugar transferases"/>
    <property type="match status" value="1"/>
</dbReference>
<feature type="domain" description="Glycosyltransferase 2-like" evidence="5">
    <location>
        <begin position="19"/>
        <end position="179"/>
    </location>
</feature>
<keyword evidence="3" id="KW-0808">Transferase</keyword>